<dbReference type="EMBL" id="JJMM01000010">
    <property type="protein sequence ID" value="KDR95708.1"/>
    <property type="molecule type" value="Genomic_DNA"/>
</dbReference>
<name>A0A069RFY4_PEPLI</name>
<evidence type="ECO:0000313" key="2">
    <source>
        <dbReference type="Proteomes" id="UP000027946"/>
    </source>
</evidence>
<dbReference type="OrthoDB" id="834695at2"/>
<protein>
    <submittedName>
        <fullName evidence="1">Uncharacterized protein</fullName>
    </submittedName>
</protein>
<organism evidence="1 2">
    <name type="scientific">Peptoclostridium litorale DSM 5388</name>
    <dbReference type="NCBI Taxonomy" id="1121324"/>
    <lineage>
        <taxon>Bacteria</taxon>
        <taxon>Bacillati</taxon>
        <taxon>Bacillota</taxon>
        <taxon>Clostridia</taxon>
        <taxon>Peptostreptococcales</taxon>
        <taxon>Peptoclostridiaceae</taxon>
        <taxon>Peptoclostridium</taxon>
    </lineage>
</organism>
<dbReference type="AlphaFoldDB" id="A0A069RFY4"/>
<evidence type="ECO:0000313" key="1">
    <source>
        <dbReference type="EMBL" id="KDR95708.1"/>
    </source>
</evidence>
<keyword evidence="2" id="KW-1185">Reference proteome</keyword>
<gene>
    <name evidence="1" type="ORF">CLIT_10c04350</name>
</gene>
<reference evidence="1 2" key="1">
    <citation type="submission" date="2014-03" db="EMBL/GenBank/DDBJ databases">
        <title>Genome sequence of Clostridium litorale W6, DSM 5388.</title>
        <authorList>
            <person name="Poehlein A."/>
            <person name="Jagirdar A."/>
            <person name="Khonsari B."/>
            <person name="Chibani C.M."/>
            <person name="Gutierrez Gutierrez D.A."/>
            <person name="Davydova E."/>
            <person name="Alghaithi H.S."/>
            <person name="Nair K.P."/>
            <person name="Dhamotharan K."/>
            <person name="Chandran L."/>
            <person name="G W."/>
            <person name="Daniel R."/>
        </authorList>
    </citation>
    <scope>NUCLEOTIDE SEQUENCE [LARGE SCALE GENOMIC DNA]</scope>
    <source>
        <strain evidence="1 2">W6</strain>
    </source>
</reference>
<proteinExistence type="predicted"/>
<accession>A0A069RFY4</accession>
<dbReference type="STRING" id="1121324.CLIT_10c04350"/>
<sequence length="222" mass="25161">MIKECRKTKTNRSYVVVGMSHAPTRANEVSQCHAIAKRLNSEVRQEFFDVTGLDTVEMGFPGVITCSNATEKCIDEKCDFALSLQSLIVNPLNLSQLTELVNDMDIPCGFESYTHELHEKFKNYIIESATNQKGKIEFVIFIEAREGSLENIPDLCEYINYVRIDGKGSIDLSAVENLFNSDNILDEIEKVEIYYDSTSNATVEFKFPRLETVDISSDKSTW</sequence>
<dbReference type="RefSeq" id="WP_038264173.1">
    <property type="nucleotide sequence ID" value="NZ_FSRH01000006.1"/>
</dbReference>
<dbReference type="Proteomes" id="UP000027946">
    <property type="component" value="Unassembled WGS sequence"/>
</dbReference>
<comment type="caution">
    <text evidence="1">The sequence shown here is derived from an EMBL/GenBank/DDBJ whole genome shotgun (WGS) entry which is preliminary data.</text>
</comment>